<dbReference type="GeneID" id="75167076"/>
<gene>
    <name evidence="2" type="ORF">N646_1221</name>
</gene>
<evidence type="ECO:0000313" key="2">
    <source>
        <dbReference type="EMBL" id="AGV17054.1"/>
    </source>
</evidence>
<organism evidence="2 3">
    <name type="scientific">Vibrio alginolyticus (strain ATCC 17749 / DSM 2171 / NBRC 15630 / NCIMB 1903 / NCTC 12160 / XII-53)</name>
    <dbReference type="NCBI Taxonomy" id="1219076"/>
    <lineage>
        <taxon>Bacteria</taxon>
        <taxon>Pseudomonadati</taxon>
        <taxon>Pseudomonadota</taxon>
        <taxon>Gammaproteobacteria</taxon>
        <taxon>Vibrionales</taxon>
        <taxon>Vibrionaceae</taxon>
        <taxon>Vibrio</taxon>
    </lineage>
</organism>
<feature type="region of interest" description="Disordered" evidence="1">
    <location>
        <begin position="116"/>
        <end position="136"/>
    </location>
</feature>
<dbReference type="RefSeq" id="WP_017635458.1">
    <property type="nucleotide sequence ID" value="NC_022349.1"/>
</dbReference>
<dbReference type="AlphaFoldDB" id="A0A2I3C7P9"/>
<dbReference type="Proteomes" id="UP000016714">
    <property type="component" value="Chromosome 1"/>
</dbReference>
<dbReference type="KEGG" id="vag:N646_1221"/>
<feature type="compositionally biased region" description="Basic and acidic residues" evidence="1">
    <location>
        <begin position="123"/>
        <end position="132"/>
    </location>
</feature>
<dbReference type="HOGENOM" id="CLU_100614_0_0_6"/>
<proteinExistence type="predicted"/>
<dbReference type="InterPro" id="IPR032871">
    <property type="entry name" value="AHH_dom_containing"/>
</dbReference>
<evidence type="ECO:0000313" key="3">
    <source>
        <dbReference type="Proteomes" id="UP000016714"/>
    </source>
</evidence>
<dbReference type="Pfam" id="PF14412">
    <property type="entry name" value="AHH"/>
    <property type="match status" value="1"/>
</dbReference>
<reference evidence="2 3" key="1">
    <citation type="journal article" date="2015" name="Genome Announc.">
        <title>Complete genome sequence of Vibrio alginolyticus ATCC 17749.</title>
        <authorList>
            <person name="Liu X.F."/>
            <person name="Cao Y."/>
            <person name="Zhang H.L."/>
            <person name="Chen Y.J."/>
            <person name="Hu C.J."/>
        </authorList>
    </citation>
    <scope>NUCLEOTIDE SEQUENCE [LARGE SCALE GENOMIC DNA]</scope>
    <source>
        <strain evidence="3">ATCC 17749 / DSM 2171 / NBRC 15630 / NCIMB 1903 / NCTC 12160 / XII-53</strain>
    </source>
</reference>
<dbReference type="EMBL" id="CP006718">
    <property type="protein sequence ID" value="AGV17054.1"/>
    <property type="molecule type" value="Genomic_DNA"/>
</dbReference>
<accession>A0A2I3C7P9</accession>
<name>A0A2I3C7P9_VIBAX</name>
<evidence type="ECO:0000256" key="1">
    <source>
        <dbReference type="SAM" id="MobiDB-lite"/>
    </source>
</evidence>
<sequence>MKHNLSIVGRKTNRPSNPTAAELALDRFDALVDDFYSKYRVAPPAGETEQQRAKRLQFEAQDLRFLKKMRIELIAHARVEDMQAKLQSYSAENLKKNAKELFVEKHHPTTKLANNLTAAGEPKPTKNHEPHHIIPGSGRFRKAEMRAARLNLHMHKIGINAPVNGVWLTNYAKHTDFNWEAPKSPAHRSIHTFNYETWISSKFSKGIPSKQHFEANLLRVKMELKSGTYPKEVLEAKNEVWKG</sequence>
<protein>
    <submittedName>
        <fullName evidence="2">Large protein</fullName>
    </submittedName>
</protein>